<dbReference type="Ensembl" id="ENSEAST00005018425.2">
    <property type="protein sequence ID" value="ENSEASP00005016965.2"/>
    <property type="gene ID" value="ENSEASG00005011651.2"/>
</dbReference>
<dbReference type="SUPFAM" id="SSF49785">
    <property type="entry name" value="Galactose-binding domain-like"/>
    <property type="match status" value="1"/>
</dbReference>
<dbReference type="GO" id="GO:0004553">
    <property type="term" value="F:hydrolase activity, hydrolyzing O-glycosyl compounds"/>
    <property type="evidence" value="ECO:0007669"/>
    <property type="project" value="InterPro"/>
</dbReference>
<dbReference type="FunFam" id="3.20.20.80:FF:000017">
    <property type="entry name" value="Beta-galactosidase"/>
    <property type="match status" value="1"/>
</dbReference>
<proteinExistence type="inferred from homology"/>
<keyword evidence="4" id="KW-0325">Glycoprotein</keyword>
<dbReference type="Proteomes" id="UP000694387">
    <property type="component" value="Chromosome 19"/>
</dbReference>
<feature type="domain" description="Beta-galactosidase galactose-binding" evidence="10">
    <location>
        <begin position="660"/>
        <end position="717"/>
    </location>
</feature>
<dbReference type="Pfam" id="PF01301">
    <property type="entry name" value="Glyco_hydro_35"/>
    <property type="match status" value="1"/>
</dbReference>
<evidence type="ECO:0000256" key="1">
    <source>
        <dbReference type="ARBA" id="ARBA00009809"/>
    </source>
</evidence>
<dbReference type="PANTHER" id="PTHR23421">
    <property type="entry name" value="BETA-GALACTOSIDASE RELATED"/>
    <property type="match status" value="1"/>
</dbReference>
<dbReference type="GO" id="GO:0005975">
    <property type="term" value="P:carbohydrate metabolic process"/>
    <property type="evidence" value="ECO:0007669"/>
    <property type="project" value="InterPro"/>
</dbReference>
<dbReference type="AlphaFoldDB" id="A0A8C4M2C6"/>
<sequence>MARGILATRRHPEDVWAWTWQVRGWLGLQKDGSQDPQRVPHLAFSRDQDAGTYAKGEQSRARPEAPRTSISQCLRNPPRDRRTAVSDYRTSVSAMAPKKPPCLPSLLLPLLTLLLPRADTRSFVVDRDNDRFLLDGVAFRYVSGSLHYFRVPRVLWADRLFKMRMSGLNAVQFYVPWNYHEPEPGVYNFHGSRDLIAFLNEAAIANLLVILRPGPYICAEWDMGGLPAWLLRKPKIHLRTSDPDFLAAVDSWFKVLLPKIHPWLYHNGGNIISIQVENEYGSYRACDFNYMRHLAGLFRAILGDEILLFTTDGPEGLKCGSLEGLYTTVDFGPGLLSKSEEWSWGGGPSAMMFIFHLCLLSAADNMTKIFTLLRKYEPHGPLVNSEYYTGWLDYWGQNHSTRSVHSVTKGLENMLKLGASVNMYMFHGGTNFGYWNGADEKGRFLPITTSYDYDAPISEAGDPTPKLFALRDVISKFQEIPLGPLPPPSPKMMLGPLTLHLDGDLLAFLNYLCPQGPIYSILPMTFEAVKQDHGFVLYRTYLSNTVSEPTRFWVPNNGVHDRAYVMVDGVFHGVLERNMKHKLFLTGQVGAKLDVLLESMGRLSFGSNTSDFKGLIEPPVLGQTILTRWLMFPLKVDKLVKWWFPLQLLKRSHPQTPSGPTFYSTMFAILGSSGDTFLYLPGWTKGQVWINGFNLGRYWTKRGPQQTLYVPRPLLYPRGALNKITLLELENAPPQPQVQFLDRPILNSTLHRTYVYSLSAEVQSDPEPMQLSGH</sequence>
<dbReference type="GeneTree" id="ENSGT00950000182942"/>
<evidence type="ECO:0000259" key="10">
    <source>
        <dbReference type="Pfam" id="PF21467"/>
    </source>
</evidence>
<keyword evidence="12" id="KW-1185">Reference proteome</keyword>
<name>A0A8C4M2C6_EQUAS</name>
<evidence type="ECO:0000256" key="6">
    <source>
        <dbReference type="RuleBase" id="RU003679"/>
    </source>
</evidence>
<evidence type="ECO:0000256" key="3">
    <source>
        <dbReference type="ARBA" id="ARBA00022801"/>
    </source>
</evidence>
<evidence type="ECO:0000313" key="11">
    <source>
        <dbReference type="Ensembl" id="ENSEASP00005016965.2"/>
    </source>
</evidence>
<dbReference type="InterPro" id="IPR008979">
    <property type="entry name" value="Galactose-bd-like_sf"/>
</dbReference>
<evidence type="ECO:0000256" key="5">
    <source>
        <dbReference type="ARBA" id="ARBA00023295"/>
    </source>
</evidence>
<protein>
    <submittedName>
        <fullName evidence="11">Galactosidase beta 1 like</fullName>
    </submittedName>
</protein>
<evidence type="ECO:0000259" key="8">
    <source>
        <dbReference type="Pfam" id="PF01301"/>
    </source>
</evidence>
<reference evidence="11" key="2">
    <citation type="submission" date="2025-08" db="UniProtKB">
        <authorList>
            <consortium name="Ensembl"/>
        </authorList>
    </citation>
    <scope>IDENTIFICATION</scope>
</reference>
<evidence type="ECO:0000256" key="2">
    <source>
        <dbReference type="ARBA" id="ARBA00022729"/>
    </source>
</evidence>
<dbReference type="Pfam" id="PF21467">
    <property type="entry name" value="BetaGal_gal-bd"/>
    <property type="match status" value="1"/>
</dbReference>
<dbReference type="PRINTS" id="PR00742">
    <property type="entry name" value="GLHYDRLASE35"/>
</dbReference>
<gene>
    <name evidence="11" type="primary">GLB1L</name>
</gene>
<dbReference type="FunFam" id="2.60.120.260:FF:000021">
    <property type="entry name" value="Beta-galactosidase"/>
    <property type="match status" value="1"/>
</dbReference>
<dbReference type="Gene3D" id="3.20.20.80">
    <property type="entry name" value="Glycosidases"/>
    <property type="match status" value="1"/>
</dbReference>
<dbReference type="InterPro" id="IPR048912">
    <property type="entry name" value="BetaGal1-like_ABD1"/>
</dbReference>
<keyword evidence="5" id="KW-0326">Glycosidase</keyword>
<dbReference type="Pfam" id="PF21317">
    <property type="entry name" value="BetaGal_ABD_1"/>
    <property type="match status" value="1"/>
</dbReference>
<reference evidence="11 12" key="1">
    <citation type="journal article" date="2020" name="Nat. Commun.">
        <title>Donkey genomes provide new insights into domestication and selection for coat color.</title>
        <authorList>
            <person name="Wang"/>
            <person name="C."/>
            <person name="Li"/>
            <person name="H."/>
            <person name="Guo"/>
            <person name="Y."/>
            <person name="Huang"/>
            <person name="J."/>
            <person name="Sun"/>
            <person name="Y."/>
            <person name="Min"/>
            <person name="J."/>
            <person name="Wang"/>
            <person name="J."/>
            <person name="Fang"/>
            <person name="X."/>
            <person name="Zhao"/>
            <person name="Z."/>
            <person name="Wang"/>
            <person name="S."/>
            <person name="Zhang"/>
            <person name="Y."/>
            <person name="Liu"/>
            <person name="Q."/>
            <person name="Jiang"/>
            <person name="Q."/>
            <person name="Wang"/>
            <person name="X."/>
            <person name="Guo"/>
            <person name="Y."/>
            <person name="Yang"/>
            <person name="C."/>
            <person name="Wang"/>
            <person name="Y."/>
            <person name="Tian"/>
            <person name="F."/>
            <person name="Zhuang"/>
            <person name="G."/>
            <person name="Fan"/>
            <person name="Y."/>
            <person name="Gao"/>
            <person name="Q."/>
            <person name="Li"/>
            <person name="Y."/>
            <person name="Ju"/>
            <person name="Z."/>
            <person name="Li"/>
            <person name="J."/>
            <person name="Li"/>
            <person name="R."/>
            <person name="Hou"/>
            <person name="M."/>
            <person name="Yang"/>
            <person name="G."/>
            <person name="Liu"/>
            <person name="G."/>
            <person name="Liu"/>
            <person name="W."/>
            <person name="Guo"/>
            <person name="J."/>
            <person name="Pan"/>
            <person name="S."/>
            <person name="Fan"/>
            <person name="G."/>
            <person name="Zhang"/>
            <person name="W."/>
            <person name="Zhang"/>
            <person name="R."/>
            <person name="Yu"/>
            <person name="J."/>
            <person name="Zhang"/>
            <person name="X."/>
            <person name="Yin"/>
            <person name="Q."/>
            <person name="Ji"/>
            <person name="C."/>
            <person name="Jin"/>
            <person name="Y."/>
            <person name="Yue"/>
            <person name="G."/>
            <person name="Liu"/>
            <person name="M."/>
            <person name="Xu"/>
            <person name="J."/>
            <person name="Liu"/>
            <person name="S."/>
            <person name="Jordana"/>
            <person name="J."/>
            <person name="Noce"/>
            <person name="A."/>
            <person name="Amills"/>
            <person name="M."/>
            <person name="Wu"/>
            <person name="D.D."/>
            <person name="Li"/>
            <person name="S."/>
            <person name="Zhou"/>
            <person name="X. and Zhong"/>
            <person name="J."/>
        </authorList>
    </citation>
    <scope>NUCLEOTIDE SEQUENCE [LARGE SCALE GENOMIC DNA]</scope>
</reference>
<reference evidence="11" key="3">
    <citation type="submission" date="2025-09" db="UniProtKB">
        <authorList>
            <consortium name="Ensembl"/>
        </authorList>
    </citation>
    <scope>IDENTIFICATION</scope>
</reference>
<accession>A0A8C4M2C6</accession>
<dbReference type="InterPro" id="IPR031330">
    <property type="entry name" value="Gly_Hdrlase_35_cat"/>
</dbReference>
<evidence type="ECO:0000256" key="4">
    <source>
        <dbReference type="ARBA" id="ARBA00023180"/>
    </source>
</evidence>
<organism evidence="11 12">
    <name type="scientific">Equus asinus</name>
    <name type="common">Donkey</name>
    <name type="synonym">Equus africanus asinus</name>
    <dbReference type="NCBI Taxonomy" id="9793"/>
    <lineage>
        <taxon>Eukaryota</taxon>
        <taxon>Metazoa</taxon>
        <taxon>Chordata</taxon>
        <taxon>Craniata</taxon>
        <taxon>Vertebrata</taxon>
        <taxon>Euteleostomi</taxon>
        <taxon>Mammalia</taxon>
        <taxon>Eutheria</taxon>
        <taxon>Laurasiatheria</taxon>
        <taxon>Perissodactyla</taxon>
        <taxon>Equidae</taxon>
        <taxon>Equus</taxon>
    </lineage>
</organism>
<evidence type="ECO:0000259" key="9">
    <source>
        <dbReference type="Pfam" id="PF21317"/>
    </source>
</evidence>
<dbReference type="InterPro" id="IPR001944">
    <property type="entry name" value="Glycoside_Hdrlase_35"/>
</dbReference>
<feature type="domain" description="Glycoside hydrolase 35 catalytic" evidence="8">
    <location>
        <begin position="132"/>
        <end position="476"/>
    </location>
</feature>
<dbReference type="InterPro" id="IPR048913">
    <property type="entry name" value="BetaGal_gal-bd"/>
</dbReference>
<dbReference type="Gene3D" id="2.60.120.260">
    <property type="entry name" value="Galactose-binding domain-like"/>
    <property type="match status" value="2"/>
</dbReference>
<dbReference type="SUPFAM" id="SSF51445">
    <property type="entry name" value="(Trans)glycosidases"/>
    <property type="match status" value="1"/>
</dbReference>
<feature type="domain" description="Beta-galactosidase 1-like first all-beta" evidence="9">
    <location>
        <begin position="523"/>
        <end position="635"/>
    </location>
</feature>
<keyword evidence="3" id="KW-0378">Hydrolase</keyword>
<dbReference type="InterPro" id="IPR017853">
    <property type="entry name" value="GH"/>
</dbReference>
<keyword evidence="2" id="KW-0732">Signal</keyword>
<evidence type="ECO:0000256" key="7">
    <source>
        <dbReference type="SAM" id="MobiDB-lite"/>
    </source>
</evidence>
<comment type="similarity">
    <text evidence="1 6">Belongs to the glycosyl hydrolase 35 family.</text>
</comment>
<feature type="region of interest" description="Disordered" evidence="7">
    <location>
        <begin position="44"/>
        <end position="82"/>
    </location>
</feature>
<evidence type="ECO:0000313" key="12">
    <source>
        <dbReference type="Proteomes" id="UP000694387"/>
    </source>
</evidence>